<name>A0A9D3YN45_DREPO</name>
<reference evidence="2" key="1">
    <citation type="journal article" date="2019" name="bioRxiv">
        <title>The Genome of the Zebra Mussel, Dreissena polymorpha: A Resource for Invasive Species Research.</title>
        <authorList>
            <person name="McCartney M.A."/>
            <person name="Auch B."/>
            <person name="Kono T."/>
            <person name="Mallez S."/>
            <person name="Zhang Y."/>
            <person name="Obille A."/>
            <person name="Becker A."/>
            <person name="Abrahante J.E."/>
            <person name="Garbe J."/>
            <person name="Badalamenti J.P."/>
            <person name="Herman A."/>
            <person name="Mangelson H."/>
            <person name="Liachko I."/>
            <person name="Sullivan S."/>
            <person name="Sone E.D."/>
            <person name="Koren S."/>
            <person name="Silverstein K.A.T."/>
            <person name="Beckman K.B."/>
            <person name="Gohl D.M."/>
        </authorList>
    </citation>
    <scope>NUCLEOTIDE SEQUENCE</scope>
    <source>
        <strain evidence="2">Duluth1</strain>
        <tissue evidence="2">Whole animal</tissue>
    </source>
</reference>
<reference evidence="2" key="2">
    <citation type="submission" date="2020-11" db="EMBL/GenBank/DDBJ databases">
        <authorList>
            <person name="McCartney M.A."/>
            <person name="Auch B."/>
            <person name="Kono T."/>
            <person name="Mallez S."/>
            <person name="Becker A."/>
            <person name="Gohl D.M."/>
            <person name="Silverstein K.A.T."/>
            <person name="Koren S."/>
            <person name="Bechman K.B."/>
            <person name="Herman A."/>
            <person name="Abrahante J.E."/>
            <person name="Garbe J."/>
        </authorList>
    </citation>
    <scope>NUCLEOTIDE SEQUENCE</scope>
    <source>
        <strain evidence="2">Duluth1</strain>
        <tissue evidence="2">Whole animal</tissue>
    </source>
</reference>
<dbReference type="Proteomes" id="UP000828390">
    <property type="component" value="Unassembled WGS sequence"/>
</dbReference>
<sequence>MSIIVYQERSPRGKQPAKGQPAKMRRADSSIQPRQASSSPESRQPSPSPEPRQPSPTQAK</sequence>
<feature type="region of interest" description="Disordered" evidence="1">
    <location>
        <begin position="1"/>
        <end position="60"/>
    </location>
</feature>
<gene>
    <name evidence="2" type="ORF">DPMN_076825</name>
</gene>
<dbReference type="EMBL" id="JAIWYP010000015">
    <property type="protein sequence ID" value="KAH3701829.1"/>
    <property type="molecule type" value="Genomic_DNA"/>
</dbReference>
<evidence type="ECO:0000256" key="1">
    <source>
        <dbReference type="SAM" id="MobiDB-lite"/>
    </source>
</evidence>
<evidence type="ECO:0000313" key="2">
    <source>
        <dbReference type="EMBL" id="KAH3701829.1"/>
    </source>
</evidence>
<proteinExistence type="predicted"/>
<accession>A0A9D3YN45</accession>
<keyword evidence="3" id="KW-1185">Reference proteome</keyword>
<protein>
    <submittedName>
        <fullName evidence="2">Uncharacterized protein</fullName>
    </submittedName>
</protein>
<organism evidence="2 3">
    <name type="scientific">Dreissena polymorpha</name>
    <name type="common">Zebra mussel</name>
    <name type="synonym">Mytilus polymorpha</name>
    <dbReference type="NCBI Taxonomy" id="45954"/>
    <lineage>
        <taxon>Eukaryota</taxon>
        <taxon>Metazoa</taxon>
        <taxon>Spiralia</taxon>
        <taxon>Lophotrochozoa</taxon>
        <taxon>Mollusca</taxon>
        <taxon>Bivalvia</taxon>
        <taxon>Autobranchia</taxon>
        <taxon>Heteroconchia</taxon>
        <taxon>Euheterodonta</taxon>
        <taxon>Imparidentia</taxon>
        <taxon>Neoheterodontei</taxon>
        <taxon>Myida</taxon>
        <taxon>Dreissenoidea</taxon>
        <taxon>Dreissenidae</taxon>
        <taxon>Dreissena</taxon>
    </lineage>
</organism>
<dbReference type="AlphaFoldDB" id="A0A9D3YN45"/>
<comment type="caution">
    <text evidence="2">The sequence shown here is derived from an EMBL/GenBank/DDBJ whole genome shotgun (WGS) entry which is preliminary data.</text>
</comment>
<evidence type="ECO:0000313" key="3">
    <source>
        <dbReference type="Proteomes" id="UP000828390"/>
    </source>
</evidence>